<sequence length="122" mass="13877">MSDLSSNSMSREQLIRSARANCMKQIDSPQIYADGEENVEVQTGMAFKKSTYIRLFFSCLLLLGVAAVKQSGWSYSGYDFNTIVTLVEDNHHFDRIQQEASEMLEKDVIPAFQQILNSDKKK</sequence>
<keyword evidence="1" id="KW-0472">Membrane</keyword>
<evidence type="ECO:0000256" key="1">
    <source>
        <dbReference type="SAM" id="Phobius"/>
    </source>
</evidence>
<dbReference type="EMBL" id="FOHN01000006">
    <property type="protein sequence ID" value="SES97217.1"/>
    <property type="molecule type" value="Genomic_DNA"/>
</dbReference>
<keyword evidence="1" id="KW-0812">Transmembrane</keyword>
<name>A0A1I0AS47_9FIRM</name>
<gene>
    <name evidence="2" type="ORF">SAMN04487772_10620</name>
</gene>
<dbReference type="Proteomes" id="UP000199800">
    <property type="component" value="Unassembled WGS sequence"/>
</dbReference>
<protein>
    <submittedName>
        <fullName evidence="2">Uncharacterized protein</fullName>
    </submittedName>
</protein>
<proteinExistence type="predicted"/>
<dbReference type="AlphaFoldDB" id="A0A1I0AS47"/>
<organism evidence="2 3">
    <name type="scientific">[Clostridium] polysaccharolyticum</name>
    <dbReference type="NCBI Taxonomy" id="29364"/>
    <lineage>
        <taxon>Bacteria</taxon>
        <taxon>Bacillati</taxon>
        <taxon>Bacillota</taxon>
        <taxon>Clostridia</taxon>
        <taxon>Lachnospirales</taxon>
        <taxon>Lachnospiraceae</taxon>
    </lineage>
</organism>
<dbReference type="STRING" id="29364.SAMN04487772_10620"/>
<reference evidence="2 3" key="1">
    <citation type="submission" date="2016-10" db="EMBL/GenBank/DDBJ databases">
        <authorList>
            <person name="de Groot N.N."/>
        </authorList>
    </citation>
    <scope>NUCLEOTIDE SEQUENCE [LARGE SCALE GENOMIC DNA]</scope>
    <source>
        <strain evidence="2 3">DSM 1801</strain>
    </source>
</reference>
<keyword evidence="3" id="KW-1185">Reference proteome</keyword>
<dbReference type="RefSeq" id="WP_092477205.1">
    <property type="nucleotide sequence ID" value="NZ_FOHN01000006.1"/>
</dbReference>
<evidence type="ECO:0000313" key="3">
    <source>
        <dbReference type="Proteomes" id="UP000199800"/>
    </source>
</evidence>
<accession>A0A1I0AS47</accession>
<keyword evidence="1" id="KW-1133">Transmembrane helix</keyword>
<evidence type="ECO:0000313" key="2">
    <source>
        <dbReference type="EMBL" id="SES97217.1"/>
    </source>
</evidence>
<feature type="transmembrane region" description="Helical" evidence="1">
    <location>
        <begin position="51"/>
        <end position="68"/>
    </location>
</feature>